<accession>A0ABQ8HB16</accession>
<reference evidence="2 3" key="1">
    <citation type="submission" date="2021-02" db="EMBL/GenBank/DDBJ databases">
        <title>Plant Genome Project.</title>
        <authorList>
            <person name="Zhang R.-G."/>
        </authorList>
    </citation>
    <scope>NUCLEOTIDE SEQUENCE [LARGE SCALE GENOMIC DNA]</scope>
    <source>
        <tissue evidence="2">Leaves</tissue>
    </source>
</reference>
<name>A0ABQ8HB16_9ROSI</name>
<comment type="caution">
    <text evidence="2">The sequence shown here is derived from an EMBL/GenBank/DDBJ whole genome shotgun (WGS) entry which is preliminary data.</text>
</comment>
<dbReference type="EMBL" id="JAFEMO010000012">
    <property type="protein sequence ID" value="KAH7553685.1"/>
    <property type="molecule type" value="Genomic_DNA"/>
</dbReference>
<evidence type="ECO:0000256" key="1">
    <source>
        <dbReference type="SAM" id="MobiDB-lite"/>
    </source>
</evidence>
<protein>
    <submittedName>
        <fullName evidence="2">Uncharacterized protein</fullName>
    </submittedName>
</protein>
<feature type="compositionally biased region" description="Pro residues" evidence="1">
    <location>
        <begin position="48"/>
        <end position="62"/>
    </location>
</feature>
<keyword evidence="3" id="KW-1185">Reference proteome</keyword>
<gene>
    <name evidence="2" type="ORF">JRO89_XS12G0042800</name>
</gene>
<evidence type="ECO:0000313" key="2">
    <source>
        <dbReference type="EMBL" id="KAH7553685.1"/>
    </source>
</evidence>
<evidence type="ECO:0000313" key="3">
    <source>
        <dbReference type="Proteomes" id="UP000827721"/>
    </source>
</evidence>
<organism evidence="2 3">
    <name type="scientific">Xanthoceras sorbifolium</name>
    <dbReference type="NCBI Taxonomy" id="99658"/>
    <lineage>
        <taxon>Eukaryota</taxon>
        <taxon>Viridiplantae</taxon>
        <taxon>Streptophyta</taxon>
        <taxon>Embryophyta</taxon>
        <taxon>Tracheophyta</taxon>
        <taxon>Spermatophyta</taxon>
        <taxon>Magnoliopsida</taxon>
        <taxon>eudicotyledons</taxon>
        <taxon>Gunneridae</taxon>
        <taxon>Pentapetalae</taxon>
        <taxon>rosids</taxon>
        <taxon>malvids</taxon>
        <taxon>Sapindales</taxon>
        <taxon>Sapindaceae</taxon>
        <taxon>Xanthoceroideae</taxon>
        <taxon>Xanthoceras</taxon>
    </lineage>
</organism>
<feature type="region of interest" description="Disordered" evidence="1">
    <location>
        <begin position="43"/>
        <end position="62"/>
    </location>
</feature>
<proteinExistence type="predicted"/>
<dbReference type="PANTHER" id="PTHR37731">
    <property type="entry name" value="PEPTIDE TRANSPORTER FAMILY PROTEIN"/>
    <property type="match status" value="1"/>
</dbReference>
<sequence>MTSPIPYPIDDKDLDDAALWAVIDSAAASHSSSSISRKPLAIKYPNYQSPPTPVSHPSPPPPNFNRLHHYHRQHKQYSPNSVSHGEIINEDTRPKKMARKCSSEMSESSPLVVVQRNSPSAATYCSPEAYLSPGISGRNEEQDIMKHSLSGRFPSVSLFKEYQNAAMAILEKSDYTMISGSPFIKKSGWRKISFYFNVSFEIKDKTIEFDENRNVQRAEFVVRAYMQGGRFSDGWGSCERREKRFSKPNHDIPSTAETRAKNKACQHCLLPVHVHALIDPYFLSLELQEDGWPLGLRPLNTRVGLVRNRDFTGSVSFSTLLTGSPSSFTNSSSDLDTESTGSFFHDKSITLGSLIGVSSILNLSRRSTRRRTTTDTLRDQKNYKPKPWLFSLCSKLTTDAVDTNNTPSLGHLLEAERKAANDYRRNQSPVIYGPNDFSPVLPVPNQNSLFVDGQIAPHSSTSLGADTEGRSNRELLEHGNGYGVPLLLSCVCGQPIE</sequence>
<dbReference type="Proteomes" id="UP000827721">
    <property type="component" value="Unassembled WGS sequence"/>
</dbReference>
<dbReference type="PANTHER" id="PTHR37731:SF1">
    <property type="entry name" value="PEPTIDE TRANSPORTER FAMILY PROTEIN"/>
    <property type="match status" value="1"/>
</dbReference>